<reference evidence="3" key="1">
    <citation type="submission" date="2021-07" db="EMBL/GenBank/DDBJ databases">
        <title>Zhongshania sp. CAU 1632 isolated from seawater.</title>
        <authorList>
            <person name="Kim W."/>
        </authorList>
    </citation>
    <scope>NUCLEOTIDE SEQUENCE</scope>
    <source>
        <strain evidence="3">CAU 1632</strain>
    </source>
</reference>
<dbReference type="RefSeq" id="WP_219041837.1">
    <property type="nucleotide sequence ID" value="NZ_JAHWDQ010000001.1"/>
</dbReference>
<feature type="transmembrane region" description="Helical" evidence="1">
    <location>
        <begin position="173"/>
        <end position="192"/>
    </location>
</feature>
<dbReference type="InterPro" id="IPR000073">
    <property type="entry name" value="AB_hydrolase_1"/>
</dbReference>
<feature type="domain" description="AB hydrolase-1" evidence="2">
    <location>
        <begin position="41"/>
        <end position="297"/>
    </location>
</feature>
<evidence type="ECO:0000313" key="3">
    <source>
        <dbReference type="EMBL" id="MBW2939588.1"/>
    </source>
</evidence>
<evidence type="ECO:0000259" key="2">
    <source>
        <dbReference type="Pfam" id="PF12697"/>
    </source>
</evidence>
<comment type="caution">
    <text evidence="3">The sequence shown here is derived from an EMBL/GenBank/DDBJ whole genome shotgun (WGS) entry which is preliminary data.</text>
</comment>
<evidence type="ECO:0000313" key="4">
    <source>
        <dbReference type="Proteomes" id="UP001166291"/>
    </source>
</evidence>
<organism evidence="3 4">
    <name type="scientific">Zhongshania aquimaris</name>
    <dbReference type="NCBI Taxonomy" id="2857107"/>
    <lineage>
        <taxon>Bacteria</taxon>
        <taxon>Pseudomonadati</taxon>
        <taxon>Pseudomonadota</taxon>
        <taxon>Gammaproteobacteria</taxon>
        <taxon>Cellvibrionales</taxon>
        <taxon>Spongiibacteraceae</taxon>
        <taxon>Zhongshania</taxon>
    </lineage>
</organism>
<name>A0ABS6VMP8_9GAMM</name>
<evidence type="ECO:0000256" key="1">
    <source>
        <dbReference type="SAM" id="Phobius"/>
    </source>
</evidence>
<keyword evidence="1" id="KW-0472">Membrane</keyword>
<protein>
    <submittedName>
        <fullName evidence="3">Alpha/beta fold hydrolase</fullName>
    </submittedName>
</protein>
<proteinExistence type="predicted"/>
<keyword evidence="1" id="KW-1133">Transmembrane helix</keyword>
<keyword evidence="1" id="KW-0812">Transmembrane</keyword>
<dbReference type="Pfam" id="PF12697">
    <property type="entry name" value="Abhydrolase_6"/>
    <property type="match status" value="1"/>
</dbReference>
<dbReference type="EMBL" id="JAHWDQ010000001">
    <property type="protein sequence ID" value="MBW2939588.1"/>
    <property type="molecule type" value="Genomic_DNA"/>
</dbReference>
<dbReference type="PANTHER" id="PTHR43329">
    <property type="entry name" value="EPOXIDE HYDROLASE"/>
    <property type="match status" value="1"/>
</dbReference>
<accession>A0ABS6VMP8</accession>
<dbReference type="GO" id="GO:0016787">
    <property type="term" value="F:hydrolase activity"/>
    <property type="evidence" value="ECO:0007669"/>
    <property type="project" value="UniProtKB-KW"/>
</dbReference>
<keyword evidence="3" id="KW-0378">Hydrolase</keyword>
<gene>
    <name evidence="3" type="ORF">KXJ70_02290</name>
</gene>
<sequence length="317" mass="35928">MDVAGSDAARIDARRPAPQFCYSGDVRIAVYCQGQSSKPNIVLVHGYPDNNSVWDLLVDYLVDDFYIIRYDVRGAGLSSAPSNRNGYSLALLQADLAAVTAQFCSRPQFHLVGHDWGSVQSWESVCSPNSQHKILSYTSISGPCLDHVGYWFRQCWGESGSTKLVIHQIFRSWYIWFFHFPLLAPMLWRVALGRNWRRLMRFVEGVNIDEHALVTSAQRKRDGINGIELYRANCLPRFRAPRRRSSVVPVQLVIPMNDRFLGKNLYDGMSQWAPNLCIRHIEGGHWLPLSRPKELARLVADFIADGAFQADSAVART</sequence>
<dbReference type="Proteomes" id="UP001166291">
    <property type="component" value="Unassembled WGS sequence"/>
</dbReference>
<keyword evidence="4" id="KW-1185">Reference proteome</keyword>